<sequence>MASWWLVPPGWEPDFVTLAPPLLQTWQQLNEFSTYSFKQLQQIADFAVNGLNELSAAFDQERAATAAAIAKLQSQVNELATPKPDVPPLPLLMIWKIESKEYGTLFESYVRLIAVKDVLLKLLNLTPKCLN</sequence>
<evidence type="ECO:0000313" key="1">
    <source>
        <dbReference type="EMBL" id="KAJ9063388.1"/>
    </source>
</evidence>
<accession>A0ACC2SM62</accession>
<reference evidence="1" key="1">
    <citation type="submission" date="2022-04" db="EMBL/GenBank/DDBJ databases">
        <title>Genome of the entomopathogenic fungus Entomophthora muscae.</title>
        <authorList>
            <person name="Elya C."/>
            <person name="Lovett B.R."/>
            <person name="Lee E."/>
            <person name="Macias A.M."/>
            <person name="Hajek A.E."/>
            <person name="De Bivort B.L."/>
            <person name="Kasson M.T."/>
            <person name="De Fine Licht H.H."/>
            <person name="Stajich J.E."/>
        </authorList>
    </citation>
    <scope>NUCLEOTIDE SEQUENCE</scope>
    <source>
        <strain evidence="1">Berkeley</strain>
    </source>
</reference>
<dbReference type="Proteomes" id="UP001165960">
    <property type="component" value="Unassembled WGS sequence"/>
</dbReference>
<name>A0ACC2SM62_9FUNG</name>
<gene>
    <name evidence="1" type="ORF">DSO57_1000715</name>
</gene>
<proteinExistence type="predicted"/>
<organism evidence="1 2">
    <name type="scientific">Entomophthora muscae</name>
    <dbReference type="NCBI Taxonomy" id="34485"/>
    <lineage>
        <taxon>Eukaryota</taxon>
        <taxon>Fungi</taxon>
        <taxon>Fungi incertae sedis</taxon>
        <taxon>Zoopagomycota</taxon>
        <taxon>Entomophthoromycotina</taxon>
        <taxon>Entomophthoromycetes</taxon>
        <taxon>Entomophthorales</taxon>
        <taxon>Entomophthoraceae</taxon>
        <taxon>Entomophthora</taxon>
    </lineage>
</organism>
<comment type="caution">
    <text evidence="1">The sequence shown here is derived from an EMBL/GenBank/DDBJ whole genome shotgun (WGS) entry which is preliminary data.</text>
</comment>
<keyword evidence="2" id="KW-1185">Reference proteome</keyword>
<dbReference type="EMBL" id="QTSX02004972">
    <property type="protein sequence ID" value="KAJ9063388.1"/>
    <property type="molecule type" value="Genomic_DNA"/>
</dbReference>
<protein>
    <submittedName>
        <fullName evidence="1">Uncharacterized protein</fullName>
    </submittedName>
</protein>
<evidence type="ECO:0000313" key="2">
    <source>
        <dbReference type="Proteomes" id="UP001165960"/>
    </source>
</evidence>